<dbReference type="HOGENOM" id="CLU_000960_22_0_1"/>
<evidence type="ECO:0000256" key="1">
    <source>
        <dbReference type="ARBA" id="ARBA00004141"/>
    </source>
</evidence>
<dbReference type="InParanoid" id="H0EFH2"/>
<evidence type="ECO:0000256" key="7">
    <source>
        <dbReference type="SAM" id="MobiDB-lite"/>
    </source>
</evidence>
<evidence type="ECO:0000313" key="9">
    <source>
        <dbReference type="EMBL" id="EHL02730.1"/>
    </source>
</evidence>
<evidence type="ECO:0000313" key="10">
    <source>
        <dbReference type="Proteomes" id="UP000005446"/>
    </source>
</evidence>
<feature type="transmembrane region" description="Helical" evidence="8">
    <location>
        <begin position="200"/>
        <end position="219"/>
    </location>
</feature>
<proteinExistence type="predicted"/>
<dbReference type="GO" id="GO:0022857">
    <property type="term" value="F:transmembrane transporter activity"/>
    <property type="evidence" value="ECO:0007669"/>
    <property type="project" value="InterPro"/>
</dbReference>
<evidence type="ECO:0000256" key="3">
    <source>
        <dbReference type="ARBA" id="ARBA00022692"/>
    </source>
</evidence>
<dbReference type="SUPFAM" id="SSF103473">
    <property type="entry name" value="MFS general substrate transporter"/>
    <property type="match status" value="1"/>
</dbReference>
<dbReference type="InterPro" id="IPR036259">
    <property type="entry name" value="MFS_trans_sf"/>
</dbReference>
<gene>
    <name evidence="9" type="ORF">M7I_1247</name>
</gene>
<evidence type="ECO:0000256" key="8">
    <source>
        <dbReference type="SAM" id="Phobius"/>
    </source>
</evidence>
<feature type="transmembrane region" description="Helical" evidence="8">
    <location>
        <begin position="47"/>
        <end position="67"/>
    </location>
</feature>
<dbReference type="GO" id="GO:0005886">
    <property type="term" value="C:plasma membrane"/>
    <property type="evidence" value="ECO:0007669"/>
    <property type="project" value="TreeGrafter"/>
</dbReference>
<keyword evidence="2" id="KW-0813">Transport</keyword>
<dbReference type="Pfam" id="PF07690">
    <property type="entry name" value="MFS_1"/>
    <property type="match status" value="1"/>
</dbReference>
<dbReference type="PANTHER" id="PTHR23501:SF187">
    <property type="entry name" value="MAJOR FACILITATOR SUPERFAMILY (MFS) PROFILE DOMAIN-CONTAINING PROTEIN"/>
    <property type="match status" value="1"/>
</dbReference>
<evidence type="ECO:0000256" key="4">
    <source>
        <dbReference type="ARBA" id="ARBA00022989"/>
    </source>
</evidence>
<organism evidence="9 10">
    <name type="scientific">Glarea lozoyensis (strain ATCC 74030 / MF5533)</name>
    <dbReference type="NCBI Taxonomy" id="1104152"/>
    <lineage>
        <taxon>Eukaryota</taxon>
        <taxon>Fungi</taxon>
        <taxon>Dikarya</taxon>
        <taxon>Ascomycota</taxon>
        <taxon>Pezizomycotina</taxon>
        <taxon>Leotiomycetes</taxon>
        <taxon>Helotiales</taxon>
        <taxon>Helotiaceae</taxon>
        <taxon>Glarea</taxon>
    </lineage>
</organism>
<keyword evidence="4 8" id="KW-1133">Transmembrane helix</keyword>
<evidence type="ECO:0000256" key="2">
    <source>
        <dbReference type="ARBA" id="ARBA00022448"/>
    </source>
</evidence>
<feature type="transmembrane region" description="Helical" evidence="8">
    <location>
        <begin position="107"/>
        <end position="126"/>
    </location>
</feature>
<dbReference type="AlphaFoldDB" id="H0EFH2"/>
<feature type="region of interest" description="Disordered" evidence="7">
    <location>
        <begin position="1"/>
        <end position="37"/>
    </location>
</feature>
<dbReference type="EMBL" id="AGUE01000020">
    <property type="protein sequence ID" value="EHL02730.1"/>
    <property type="molecule type" value="Genomic_DNA"/>
</dbReference>
<protein>
    <submittedName>
        <fullName evidence="9">Putative Uncharacterized MFS-type transporter C16A3.17c</fullName>
    </submittedName>
</protein>
<dbReference type="OrthoDB" id="10021397at2759"/>
<evidence type="ECO:0000256" key="5">
    <source>
        <dbReference type="ARBA" id="ARBA00023136"/>
    </source>
</evidence>
<name>H0EFH2_GLAL7</name>
<sequence length="324" mass="34792">MSDLAGAQERLPKSGMSDQQPTQTSEEESKVEVGNNAEAKETETFRLSWDVGGVFFALLVLSLMSSIDATIVTTSLPTIAREIGGGAEYILYFQAVKGVSPLDSGVYYLPFALAIIPFGGMGAAFISKTGQYIPLHGIGFALSAIGTGLFSILDEDSSPGAWIGFQIIASGGSGLVFTSTLISTLAPLPEEDVAIATGTYSFIRSFGFVWGLTIASVAFNSQIDRYLGIVDDEVVRSLMANGRAYAFATRGTFDALTAITRSQVTEVYVKALRMIWIIVAAFSCFGFFCIFAEKHVKLRKEKGNEFGLGEKKPKPVECEDGKIQ</sequence>
<keyword evidence="10" id="KW-1185">Reference proteome</keyword>
<keyword evidence="6" id="KW-0325">Glycoprotein</keyword>
<feature type="transmembrane region" description="Helical" evidence="8">
    <location>
        <begin position="274"/>
        <end position="292"/>
    </location>
</feature>
<feature type="transmembrane region" description="Helical" evidence="8">
    <location>
        <begin position="165"/>
        <end position="188"/>
    </location>
</feature>
<reference evidence="9 10" key="1">
    <citation type="journal article" date="2012" name="Eukaryot. Cell">
        <title>Genome sequence of the fungus Glarea lozoyensis: the first genome sequence of a species from the Helotiaceae family.</title>
        <authorList>
            <person name="Youssar L."/>
            <person name="Gruening B.A."/>
            <person name="Erxleben A."/>
            <person name="Guenther S."/>
            <person name="Huettel W."/>
        </authorList>
    </citation>
    <scope>NUCLEOTIDE SEQUENCE [LARGE SCALE GENOMIC DNA]</scope>
    <source>
        <strain evidence="10">ATCC 74030 / MF5533</strain>
    </source>
</reference>
<dbReference type="Proteomes" id="UP000005446">
    <property type="component" value="Unassembled WGS sequence"/>
</dbReference>
<comment type="subcellular location">
    <subcellularLocation>
        <location evidence="1">Membrane</location>
        <topology evidence="1">Multi-pass membrane protein</topology>
    </subcellularLocation>
</comment>
<dbReference type="PANTHER" id="PTHR23501">
    <property type="entry name" value="MAJOR FACILITATOR SUPERFAMILY"/>
    <property type="match status" value="1"/>
</dbReference>
<dbReference type="InterPro" id="IPR011701">
    <property type="entry name" value="MFS"/>
</dbReference>
<feature type="transmembrane region" description="Helical" evidence="8">
    <location>
        <begin position="133"/>
        <end position="153"/>
    </location>
</feature>
<keyword evidence="3 8" id="KW-0812">Transmembrane</keyword>
<comment type="caution">
    <text evidence="9">The sequence shown here is derived from an EMBL/GenBank/DDBJ whole genome shotgun (WGS) entry which is preliminary data.</text>
</comment>
<accession>H0EFH2</accession>
<keyword evidence="5 8" id="KW-0472">Membrane</keyword>
<evidence type="ECO:0000256" key="6">
    <source>
        <dbReference type="ARBA" id="ARBA00023180"/>
    </source>
</evidence>